<gene>
    <name evidence="2" type="ORF">Megvenef_00586</name>
</gene>
<evidence type="ECO:0000313" key="2">
    <source>
        <dbReference type="EMBL" id="MEA0970619.1"/>
    </source>
</evidence>
<feature type="signal peptide" evidence="1">
    <location>
        <begin position="1"/>
        <end position="23"/>
    </location>
</feature>
<organism evidence="2 3">
    <name type="scientific">Candidatus Megaera venefica</name>
    <dbReference type="NCBI Taxonomy" id="2055910"/>
    <lineage>
        <taxon>Bacteria</taxon>
        <taxon>Pseudomonadati</taxon>
        <taxon>Pseudomonadota</taxon>
        <taxon>Alphaproteobacteria</taxon>
        <taxon>Rickettsiales</taxon>
        <taxon>Rickettsiaceae</taxon>
        <taxon>Candidatus Megaera</taxon>
    </lineage>
</organism>
<comment type="caution">
    <text evidence="2">The sequence shown here is derived from an EMBL/GenBank/DDBJ whole genome shotgun (WGS) entry which is preliminary data.</text>
</comment>
<accession>A0ABU5NBR5</accession>
<protein>
    <recommendedName>
        <fullName evidence="4">Secreted protein</fullName>
    </recommendedName>
</protein>
<keyword evidence="3" id="KW-1185">Reference proteome</keyword>
<proteinExistence type="predicted"/>
<dbReference type="EMBL" id="JARJFB010000031">
    <property type="protein sequence ID" value="MEA0970619.1"/>
    <property type="molecule type" value="Genomic_DNA"/>
</dbReference>
<name>A0ABU5NBR5_9RICK</name>
<reference evidence="2 3" key="1">
    <citation type="submission" date="2023-03" db="EMBL/GenBank/DDBJ databases">
        <title>Host association and intracellularity evolved multiple times independently in the Rickettsiales.</title>
        <authorList>
            <person name="Castelli M."/>
            <person name="Nardi T."/>
            <person name="Gammuto L."/>
            <person name="Bellinzona G."/>
            <person name="Sabaneyeva E."/>
            <person name="Potekhin A."/>
            <person name="Serra V."/>
            <person name="Petroni G."/>
            <person name="Sassera D."/>
        </authorList>
    </citation>
    <scope>NUCLEOTIDE SEQUENCE [LARGE SCALE GENOMIC DNA]</scope>
    <source>
        <strain evidence="2 3">Sr 2-6</strain>
    </source>
</reference>
<evidence type="ECO:0000313" key="3">
    <source>
        <dbReference type="Proteomes" id="UP001291687"/>
    </source>
</evidence>
<evidence type="ECO:0000256" key="1">
    <source>
        <dbReference type="SAM" id="SignalP"/>
    </source>
</evidence>
<keyword evidence="1" id="KW-0732">Signal</keyword>
<evidence type="ECO:0008006" key="4">
    <source>
        <dbReference type="Google" id="ProtNLM"/>
    </source>
</evidence>
<dbReference type="Proteomes" id="UP001291687">
    <property type="component" value="Unassembled WGS sequence"/>
</dbReference>
<feature type="chain" id="PRO_5046236850" description="Secreted protein" evidence="1">
    <location>
        <begin position="24"/>
        <end position="65"/>
    </location>
</feature>
<dbReference type="RefSeq" id="WP_322776522.1">
    <property type="nucleotide sequence ID" value="NZ_JARJFB010000031.1"/>
</dbReference>
<sequence length="65" mass="7258">MQNKIYKSLAFMLITIFSNYSLAEMCFLESEESSGLNKICYYNCPSGDAAITVNGYTLCPLSINK</sequence>